<reference evidence="2" key="1">
    <citation type="submission" date="2015-07" db="EMBL/GenBank/DDBJ databases">
        <title>Adaptation to a free-living lifestyle via gene acquisitions in the diplomonad Trepomonas sp. PC1.</title>
        <authorList>
            <person name="Xu F."/>
            <person name="Jerlstrom-Hultqvist J."/>
            <person name="Kolisko M."/>
            <person name="Simpson A.G.B."/>
            <person name="Roger A.J."/>
            <person name="Svard S.G."/>
            <person name="Andersson J.O."/>
        </authorList>
    </citation>
    <scope>NUCLEOTIDE SEQUENCE</scope>
    <source>
        <strain evidence="2">PC1</strain>
    </source>
</reference>
<name>A0A146KI80_9EUKA</name>
<organism evidence="2">
    <name type="scientific">Trepomonas sp. PC1</name>
    <dbReference type="NCBI Taxonomy" id="1076344"/>
    <lineage>
        <taxon>Eukaryota</taxon>
        <taxon>Metamonada</taxon>
        <taxon>Diplomonadida</taxon>
        <taxon>Hexamitidae</taxon>
        <taxon>Hexamitinae</taxon>
        <taxon>Trepomonas</taxon>
    </lineage>
</organism>
<proteinExistence type="inferred from homology"/>
<dbReference type="PRINTS" id="PR00449">
    <property type="entry name" value="RASTRNSFRMNG"/>
</dbReference>
<dbReference type="EMBL" id="GDID01001062">
    <property type="protein sequence ID" value="JAP95544.1"/>
    <property type="molecule type" value="Transcribed_RNA"/>
</dbReference>
<dbReference type="InterPro" id="IPR001806">
    <property type="entry name" value="Small_GTPase"/>
</dbReference>
<dbReference type="SMART" id="SM00173">
    <property type="entry name" value="RAS"/>
    <property type="match status" value="1"/>
</dbReference>
<dbReference type="AlphaFoldDB" id="A0A146KI80"/>
<dbReference type="PROSITE" id="PS51421">
    <property type="entry name" value="RAS"/>
    <property type="match status" value="1"/>
</dbReference>
<dbReference type="InterPro" id="IPR027417">
    <property type="entry name" value="P-loop_NTPase"/>
</dbReference>
<feature type="non-terminal residue" evidence="2">
    <location>
        <position position="1"/>
    </location>
</feature>
<accession>A0A146KI80</accession>
<sequence length="137" mass="15675">ATINVGQYNLKFSAKQINKRTINVDLQIIDTAGTEKFNAITSSAIRNANVCLLIFDLANKQSFEEAIKWKQLQDANANGCYFILVGNKCDLKREIDYQAIQNFINNNDIQQYIECSAKLGYNIQKLLQIQWPSKHEE</sequence>
<dbReference type="NCBIfam" id="TIGR00231">
    <property type="entry name" value="small_GTP"/>
    <property type="match status" value="1"/>
</dbReference>
<dbReference type="Pfam" id="PF00071">
    <property type="entry name" value="Ras"/>
    <property type="match status" value="1"/>
</dbReference>
<dbReference type="InterPro" id="IPR005225">
    <property type="entry name" value="Small_GTP-bd"/>
</dbReference>
<feature type="non-terminal residue" evidence="2">
    <location>
        <position position="137"/>
    </location>
</feature>
<evidence type="ECO:0000256" key="1">
    <source>
        <dbReference type="ARBA" id="ARBA00006270"/>
    </source>
</evidence>
<dbReference type="Gene3D" id="3.40.50.300">
    <property type="entry name" value="P-loop containing nucleotide triphosphate hydrolases"/>
    <property type="match status" value="1"/>
</dbReference>
<dbReference type="GO" id="GO:0003924">
    <property type="term" value="F:GTPase activity"/>
    <property type="evidence" value="ECO:0007669"/>
    <property type="project" value="InterPro"/>
</dbReference>
<gene>
    <name evidence="2" type="ORF">TPC1_11434</name>
</gene>
<dbReference type="CDD" id="cd00154">
    <property type="entry name" value="Rab"/>
    <property type="match status" value="1"/>
</dbReference>
<protein>
    <submittedName>
        <fullName evidence="2">Rab-like protein</fullName>
    </submittedName>
</protein>
<dbReference type="SUPFAM" id="SSF52540">
    <property type="entry name" value="P-loop containing nucleoside triphosphate hydrolases"/>
    <property type="match status" value="1"/>
</dbReference>
<dbReference type="SMART" id="SM00175">
    <property type="entry name" value="RAB"/>
    <property type="match status" value="1"/>
</dbReference>
<evidence type="ECO:0000313" key="2">
    <source>
        <dbReference type="EMBL" id="JAP95544.1"/>
    </source>
</evidence>
<dbReference type="InterPro" id="IPR050209">
    <property type="entry name" value="Rab_GTPases_membrane_traffic"/>
</dbReference>
<dbReference type="GO" id="GO:0005525">
    <property type="term" value="F:GTP binding"/>
    <property type="evidence" value="ECO:0007669"/>
    <property type="project" value="InterPro"/>
</dbReference>
<dbReference type="PROSITE" id="PS51419">
    <property type="entry name" value="RAB"/>
    <property type="match status" value="1"/>
</dbReference>
<dbReference type="PANTHER" id="PTHR47979">
    <property type="entry name" value="DRAB11-RELATED"/>
    <property type="match status" value="1"/>
</dbReference>
<comment type="similarity">
    <text evidence="1">Belongs to the small GTPase superfamily. Rab family.</text>
</comment>
<dbReference type="SMART" id="SM00174">
    <property type="entry name" value="RHO"/>
    <property type="match status" value="1"/>
</dbReference>